<comment type="pathway">
    <text evidence="1 5">Pyrimidine metabolism; dUMP biosynthesis; dUMP from dCTP (dUTP route): step 2/2.</text>
</comment>
<keyword evidence="5" id="KW-0460">Magnesium</keyword>
<dbReference type="AlphaFoldDB" id="A0A663NDC1"/>
<evidence type="ECO:0000256" key="4">
    <source>
        <dbReference type="ARBA" id="ARBA00023080"/>
    </source>
</evidence>
<keyword evidence="9" id="KW-1185">Reference proteome</keyword>
<dbReference type="Proteomes" id="UP000472269">
    <property type="component" value="Unplaced"/>
</dbReference>
<comment type="cofactor">
    <cofactor evidence="5">
        <name>Mg(2+)</name>
        <dbReference type="ChEBI" id="CHEBI:18420"/>
    </cofactor>
</comment>
<evidence type="ECO:0000259" key="7">
    <source>
        <dbReference type="Pfam" id="PF00692"/>
    </source>
</evidence>
<dbReference type="NCBIfam" id="TIGR00576">
    <property type="entry name" value="dut"/>
    <property type="match status" value="1"/>
</dbReference>
<feature type="region of interest" description="Disordered" evidence="6">
    <location>
        <begin position="160"/>
        <end position="182"/>
    </location>
</feature>
<dbReference type="InterPro" id="IPR036157">
    <property type="entry name" value="dUTPase-like_sf"/>
</dbReference>
<evidence type="ECO:0000313" key="9">
    <source>
        <dbReference type="Proteomes" id="UP000472269"/>
    </source>
</evidence>
<dbReference type="PANTHER" id="PTHR11241:SF0">
    <property type="entry name" value="DEOXYURIDINE 5'-TRIPHOSPHATE NUCLEOTIDOHYDROLASE"/>
    <property type="match status" value="1"/>
</dbReference>
<evidence type="ECO:0000256" key="6">
    <source>
        <dbReference type="SAM" id="MobiDB-lite"/>
    </source>
</evidence>
<evidence type="ECO:0000256" key="3">
    <source>
        <dbReference type="ARBA" id="ARBA00022801"/>
    </source>
</evidence>
<accession>A0A663NDC1</accession>
<dbReference type="EC" id="3.6.1.23" evidence="5"/>
<dbReference type="InterPro" id="IPR008181">
    <property type="entry name" value="dUTPase"/>
</dbReference>
<dbReference type="SUPFAM" id="SSF51283">
    <property type="entry name" value="dUTPase-like"/>
    <property type="match status" value="1"/>
</dbReference>
<comment type="function">
    <text evidence="5">Involved in nucleotide metabolism via production of dUMP, the immediate precursor of thymidine nucleotides, and decreases the intracellular concentration of dUTP so that uracil cannot be incorporated into DNA.</text>
</comment>
<dbReference type="InterPro" id="IPR033704">
    <property type="entry name" value="dUTPase_trimeric"/>
</dbReference>
<reference evidence="8" key="2">
    <citation type="submission" date="2025-09" db="UniProtKB">
        <authorList>
            <consortium name="Ensembl"/>
        </authorList>
    </citation>
    <scope>IDENTIFICATION</scope>
</reference>
<dbReference type="OMA" id="WETIPRA"/>
<keyword evidence="3 5" id="KW-0378">Hydrolase</keyword>
<dbReference type="Pfam" id="PF00692">
    <property type="entry name" value="dUTPase"/>
    <property type="match status" value="1"/>
</dbReference>
<protein>
    <recommendedName>
        <fullName evidence="5">Deoxyuridine 5'-triphosphate nucleotidohydrolase</fullName>
        <shortName evidence="5">dUTPase</shortName>
        <ecNumber evidence="5">3.6.1.23</ecNumber>
    </recommendedName>
    <alternativeName>
        <fullName evidence="5">dUTP pyrophosphatase</fullName>
    </alternativeName>
</protein>
<evidence type="ECO:0000256" key="1">
    <source>
        <dbReference type="ARBA" id="ARBA00005142"/>
    </source>
</evidence>
<dbReference type="PANTHER" id="PTHR11241">
    <property type="entry name" value="DEOXYURIDINE 5'-TRIPHOSPHATE NUCLEOTIDOHYDROLASE"/>
    <property type="match status" value="1"/>
</dbReference>
<sequence length="182" mass="19650">PWAVGEDPGSAMETPLLRMTMPNLQIKPLTVTETLTYWDMFPGAMAPYWATPEAAGLDLYALELVKINQGQTMVINTGVGIQIPPRHFGLITAHSNLALKGVHVMGGVVDADYQGEIKVILLNNGEQDLVIQPNDKVAQLLILPVLKTMVRKGDPPQVTTVHGDKGFGSTNFSNGQKYGSKG</sequence>
<comment type="similarity">
    <text evidence="2 5">Belongs to the dUTPase family.</text>
</comment>
<dbReference type="UniPathway" id="UPA00610">
    <property type="reaction ID" value="UER00666"/>
</dbReference>
<evidence type="ECO:0000313" key="8">
    <source>
        <dbReference type="Ensembl" id="ENSACUP00000022329.1"/>
    </source>
</evidence>
<feature type="domain" description="dUTPase-like" evidence="7">
    <location>
        <begin position="47"/>
        <end position="170"/>
    </location>
</feature>
<dbReference type="CDD" id="cd07557">
    <property type="entry name" value="trimeric_dUTPase"/>
    <property type="match status" value="1"/>
</dbReference>
<proteinExistence type="inferred from homology"/>
<feature type="compositionally biased region" description="Polar residues" evidence="6">
    <location>
        <begin position="168"/>
        <end position="182"/>
    </location>
</feature>
<reference evidence="8" key="1">
    <citation type="submission" date="2025-08" db="UniProtKB">
        <authorList>
            <consortium name="Ensembl"/>
        </authorList>
    </citation>
    <scope>IDENTIFICATION</scope>
</reference>
<dbReference type="GO" id="GO:0046081">
    <property type="term" value="P:dUTP catabolic process"/>
    <property type="evidence" value="ECO:0007669"/>
    <property type="project" value="UniProtKB-UniRule"/>
</dbReference>
<name>A0A663NDC1_ATHCN</name>
<dbReference type="InterPro" id="IPR029054">
    <property type="entry name" value="dUTPase-like"/>
</dbReference>
<organism evidence="8 9">
    <name type="scientific">Athene cunicularia</name>
    <name type="common">Burrowing owl</name>
    <name type="synonym">Speotyto cunicularia</name>
    <dbReference type="NCBI Taxonomy" id="194338"/>
    <lineage>
        <taxon>Eukaryota</taxon>
        <taxon>Metazoa</taxon>
        <taxon>Chordata</taxon>
        <taxon>Craniata</taxon>
        <taxon>Vertebrata</taxon>
        <taxon>Euteleostomi</taxon>
        <taxon>Archelosauria</taxon>
        <taxon>Archosauria</taxon>
        <taxon>Dinosauria</taxon>
        <taxon>Saurischia</taxon>
        <taxon>Theropoda</taxon>
        <taxon>Coelurosauria</taxon>
        <taxon>Aves</taxon>
        <taxon>Neognathae</taxon>
        <taxon>Neoaves</taxon>
        <taxon>Telluraves</taxon>
        <taxon>Strigiformes</taxon>
        <taxon>Strigidae</taxon>
        <taxon>Athene</taxon>
    </lineage>
</organism>
<dbReference type="GO" id="GO:0004170">
    <property type="term" value="F:dUTP diphosphatase activity"/>
    <property type="evidence" value="ECO:0007669"/>
    <property type="project" value="UniProtKB-UniRule"/>
</dbReference>
<evidence type="ECO:0000256" key="2">
    <source>
        <dbReference type="ARBA" id="ARBA00006581"/>
    </source>
</evidence>
<dbReference type="GO" id="GO:0006226">
    <property type="term" value="P:dUMP biosynthetic process"/>
    <property type="evidence" value="ECO:0007669"/>
    <property type="project" value="UniProtKB-UniRule"/>
</dbReference>
<dbReference type="GO" id="GO:0000287">
    <property type="term" value="F:magnesium ion binding"/>
    <property type="evidence" value="ECO:0007669"/>
    <property type="project" value="UniProtKB-UniRule"/>
</dbReference>
<comment type="catalytic activity">
    <reaction evidence="5">
        <text>dUTP + H2O = dUMP + diphosphate + H(+)</text>
        <dbReference type="Rhea" id="RHEA:10248"/>
        <dbReference type="ChEBI" id="CHEBI:15377"/>
        <dbReference type="ChEBI" id="CHEBI:15378"/>
        <dbReference type="ChEBI" id="CHEBI:33019"/>
        <dbReference type="ChEBI" id="CHEBI:61555"/>
        <dbReference type="ChEBI" id="CHEBI:246422"/>
        <dbReference type="EC" id="3.6.1.23"/>
    </reaction>
</comment>
<dbReference type="Gene3D" id="2.70.40.10">
    <property type="match status" value="1"/>
</dbReference>
<evidence type="ECO:0000256" key="5">
    <source>
        <dbReference type="RuleBase" id="RU367024"/>
    </source>
</evidence>
<keyword evidence="4 5" id="KW-0546">Nucleotide metabolism</keyword>
<dbReference type="Ensembl" id="ENSACUT00000023801.1">
    <property type="protein sequence ID" value="ENSACUP00000022329.1"/>
    <property type="gene ID" value="ENSACUG00000014908.1"/>
</dbReference>
<keyword evidence="5" id="KW-0479">Metal-binding</keyword>